<evidence type="ECO:0000313" key="6">
    <source>
        <dbReference type="EMBL" id="CAN79781.1"/>
    </source>
</evidence>
<accession>A5C7V8</accession>
<dbReference type="EMBL" id="AM485359">
    <property type="protein sequence ID" value="CAN79781.1"/>
    <property type="molecule type" value="Genomic_DNA"/>
</dbReference>
<dbReference type="Pfam" id="PF22936">
    <property type="entry name" value="Pol_BBD"/>
    <property type="match status" value="1"/>
</dbReference>
<evidence type="ECO:0000259" key="3">
    <source>
        <dbReference type="Pfam" id="PF13976"/>
    </source>
</evidence>
<evidence type="ECO:0008006" key="7">
    <source>
        <dbReference type="Google" id="ProtNLM"/>
    </source>
</evidence>
<feature type="domain" description="Retrovirus-related Pol polyprotein from transposon TNT 1-94-like beta-barrel" evidence="4">
    <location>
        <begin position="195"/>
        <end position="276"/>
    </location>
</feature>
<dbReference type="InterPro" id="IPR025724">
    <property type="entry name" value="GAG-pre-integrase_dom"/>
</dbReference>
<dbReference type="InterPro" id="IPR057670">
    <property type="entry name" value="SH3_retrovirus"/>
</dbReference>
<gene>
    <name evidence="6" type="ORF">VITISV_041886</name>
</gene>
<feature type="domain" description="Retroviral polymerase SH3-like" evidence="5">
    <location>
        <begin position="369"/>
        <end position="427"/>
    </location>
</feature>
<evidence type="ECO:0000259" key="4">
    <source>
        <dbReference type="Pfam" id="PF22936"/>
    </source>
</evidence>
<dbReference type="PANTHER" id="PTHR47481">
    <property type="match status" value="1"/>
</dbReference>
<dbReference type="Pfam" id="PF25597">
    <property type="entry name" value="SH3_retrovirus"/>
    <property type="match status" value="1"/>
</dbReference>
<dbReference type="PANTHER" id="PTHR47481:SF36">
    <property type="entry name" value="CCHC-TYPE DOMAIN-CONTAINING PROTEIN"/>
    <property type="match status" value="1"/>
</dbReference>
<evidence type="ECO:0000259" key="5">
    <source>
        <dbReference type="Pfam" id="PF25597"/>
    </source>
</evidence>
<feature type="domain" description="DUF4219" evidence="2">
    <location>
        <begin position="13"/>
        <end position="39"/>
    </location>
</feature>
<reference evidence="6" key="1">
    <citation type="journal article" date="2007" name="PLoS ONE">
        <title>The first genome sequence of an elite grapevine cultivar (Pinot noir Vitis vinifera L.): coping with a highly heterozygous genome.</title>
        <authorList>
            <person name="Velasco R."/>
            <person name="Zharkikh A."/>
            <person name="Troggio M."/>
            <person name="Cartwright D.A."/>
            <person name="Cestaro A."/>
            <person name="Pruss D."/>
            <person name="Pindo M."/>
            <person name="FitzGerald L.M."/>
            <person name="Vezzulli S."/>
            <person name="Reid J."/>
            <person name="Malacarne G."/>
            <person name="Iliev D."/>
            <person name="Coppola G."/>
            <person name="Wardell B."/>
            <person name="Micheletti D."/>
            <person name="Macalma T."/>
            <person name="Facci M."/>
            <person name="Mitchell J.T."/>
            <person name="Perazzolli M."/>
            <person name="Eldredge G."/>
            <person name="Gatto P."/>
            <person name="Oyzerski R."/>
            <person name="Moretto M."/>
            <person name="Gutin N."/>
            <person name="Stefanini M."/>
            <person name="Chen Y."/>
            <person name="Segala C."/>
            <person name="Davenport C."/>
            <person name="Dematte L."/>
            <person name="Mraz A."/>
            <person name="Battilana J."/>
            <person name="Stormo K."/>
            <person name="Costa F."/>
            <person name="Tao Q."/>
            <person name="Si-Ammour A."/>
            <person name="Harkins T."/>
            <person name="Lackey A."/>
            <person name="Perbost C."/>
            <person name="Taillon B."/>
            <person name="Stella A."/>
            <person name="Solovyev V."/>
            <person name="Fawcett J.A."/>
            <person name="Sterck L."/>
            <person name="Vandepoele K."/>
            <person name="Grando S.M."/>
            <person name="Toppo S."/>
            <person name="Moser C."/>
            <person name="Lanchbury J."/>
            <person name="Bogden R."/>
            <person name="Skolnick M."/>
            <person name="Sgaramella V."/>
            <person name="Bhatnagar S.K."/>
            <person name="Fontana P."/>
            <person name="Gutin A."/>
            <person name="Van de Peer Y."/>
            <person name="Salamini F."/>
            <person name="Viola R."/>
        </authorList>
    </citation>
    <scope>NUCLEOTIDE SEQUENCE</scope>
</reference>
<feature type="region of interest" description="Disordered" evidence="1">
    <location>
        <begin position="453"/>
        <end position="508"/>
    </location>
</feature>
<proteinExistence type="predicted"/>
<dbReference type="Pfam" id="PF13961">
    <property type="entry name" value="DUF4219"/>
    <property type="match status" value="1"/>
</dbReference>
<dbReference type="InterPro" id="IPR025314">
    <property type="entry name" value="DUF4219"/>
</dbReference>
<dbReference type="ExpressionAtlas" id="A5C7V8">
    <property type="expression patterns" value="baseline"/>
</dbReference>
<evidence type="ECO:0000259" key="2">
    <source>
        <dbReference type="Pfam" id="PF13961"/>
    </source>
</evidence>
<dbReference type="InterPro" id="IPR054722">
    <property type="entry name" value="PolX-like_BBD"/>
</dbReference>
<feature type="domain" description="GAG-pre-integrase" evidence="3">
    <location>
        <begin position="322"/>
        <end position="357"/>
    </location>
</feature>
<name>A5C7V8_VITVI</name>
<evidence type="ECO:0000256" key="1">
    <source>
        <dbReference type="SAM" id="MobiDB-lite"/>
    </source>
</evidence>
<sequence length="530" mass="60303">MGDLQVIGRIKKLNNQNYNTWSTCMMSYMQGQDLWEVVNESEITQPEAEDANGILRKWKIKVGKAMFALKTTIEEDVLEHIRDAKTPYEAWNTFTKDGKINHHLLSLRICLLVKKPWLNKWEEFHSRVKRKRFMPTKAGGIPSSTPLAELKRMRTSNAATSKSEDEWDAQAFFVATGESAFIATTSEQIDYEKDWIIDLGCSNHMTGDKEKLQDLSEYKGRHMVVTANNSKLPIAHIGNTVVSSQYNTNDVSLQNVYHVPSMKKNLLSVAQLTSSGHFVLFGPQDMKVYRDLEIMEESVIKGRRLESVYVMFAETAYVDKTRKNETADLWHMRLSHVSYSKLTVMMKKSMLKGLPQLEPTVSYFQVFGCVCYVFVPNHLRSKMDKKAVRCVLVGYDSQRKGWRCCDPTTGKCYTSRNVVFDESSSWWSSEKEILPDSDVFKDELQSTRIQLSLGEAENATNGDIGDDETQSPWQTGVHGQPSEEGEPSETEAPIPLRRPARTKKPNPKYANVAIVEDANAKEPETFAEAF</sequence>
<organism evidence="6">
    <name type="scientific">Vitis vinifera</name>
    <name type="common">Grape</name>
    <dbReference type="NCBI Taxonomy" id="29760"/>
    <lineage>
        <taxon>Eukaryota</taxon>
        <taxon>Viridiplantae</taxon>
        <taxon>Streptophyta</taxon>
        <taxon>Embryophyta</taxon>
        <taxon>Tracheophyta</taxon>
        <taxon>Spermatophyta</taxon>
        <taxon>Magnoliopsida</taxon>
        <taxon>eudicotyledons</taxon>
        <taxon>Gunneridae</taxon>
        <taxon>Pentapetalae</taxon>
        <taxon>rosids</taxon>
        <taxon>Vitales</taxon>
        <taxon>Vitaceae</taxon>
        <taxon>Viteae</taxon>
        <taxon>Vitis</taxon>
    </lineage>
</organism>
<dbReference type="Pfam" id="PF13976">
    <property type="entry name" value="gag_pre-integrs"/>
    <property type="match status" value="1"/>
</dbReference>
<dbReference type="AlphaFoldDB" id="A5C7V8"/>
<protein>
    <recommendedName>
        <fullName evidence="7">Retrovirus-related Pol polyprotein from transposon TNT 1-94</fullName>
    </recommendedName>
</protein>